<evidence type="ECO:0000313" key="4">
    <source>
        <dbReference type="Proteomes" id="UP000626982"/>
    </source>
</evidence>
<name>A0ABQ2KEG6_9MICO</name>
<feature type="compositionally biased region" description="Basic and acidic residues" evidence="1">
    <location>
        <begin position="1"/>
        <end position="14"/>
    </location>
</feature>
<keyword evidence="4" id="KW-1185">Reference proteome</keyword>
<gene>
    <name evidence="3" type="ORF">GCM10010968_09070</name>
</gene>
<evidence type="ECO:0000256" key="2">
    <source>
        <dbReference type="SAM" id="Phobius"/>
    </source>
</evidence>
<accession>A0ABQ2KEG6</accession>
<feature type="transmembrane region" description="Helical" evidence="2">
    <location>
        <begin position="67"/>
        <end position="86"/>
    </location>
</feature>
<keyword evidence="2" id="KW-0472">Membrane</keyword>
<organism evidence="3 4">
    <name type="scientific">Agrococcus terreus</name>
    <dbReference type="NCBI Taxonomy" id="574649"/>
    <lineage>
        <taxon>Bacteria</taxon>
        <taxon>Bacillati</taxon>
        <taxon>Actinomycetota</taxon>
        <taxon>Actinomycetes</taxon>
        <taxon>Micrococcales</taxon>
        <taxon>Microbacteriaceae</taxon>
        <taxon>Agrococcus</taxon>
    </lineage>
</organism>
<keyword evidence="2" id="KW-1133">Transmembrane helix</keyword>
<feature type="transmembrane region" description="Helical" evidence="2">
    <location>
        <begin position="107"/>
        <end position="127"/>
    </location>
</feature>
<keyword evidence="2" id="KW-0812">Transmembrane</keyword>
<evidence type="ECO:0000313" key="3">
    <source>
        <dbReference type="EMBL" id="GGN80829.1"/>
    </source>
</evidence>
<feature type="region of interest" description="Disordered" evidence="1">
    <location>
        <begin position="1"/>
        <end position="43"/>
    </location>
</feature>
<dbReference type="EMBL" id="BMLM01000001">
    <property type="protein sequence ID" value="GGN80829.1"/>
    <property type="molecule type" value="Genomic_DNA"/>
</dbReference>
<protein>
    <submittedName>
        <fullName evidence="3">Uncharacterized protein</fullName>
    </submittedName>
</protein>
<dbReference type="Proteomes" id="UP000626982">
    <property type="component" value="Unassembled WGS sequence"/>
</dbReference>
<comment type="caution">
    <text evidence="3">The sequence shown here is derived from an EMBL/GenBank/DDBJ whole genome shotgun (WGS) entry which is preliminary data.</text>
</comment>
<evidence type="ECO:0000256" key="1">
    <source>
        <dbReference type="SAM" id="MobiDB-lite"/>
    </source>
</evidence>
<reference evidence="4" key="1">
    <citation type="journal article" date="2019" name="Int. J. Syst. Evol. Microbiol.">
        <title>The Global Catalogue of Microorganisms (GCM) 10K type strain sequencing project: providing services to taxonomists for standard genome sequencing and annotation.</title>
        <authorList>
            <consortium name="The Broad Institute Genomics Platform"/>
            <consortium name="The Broad Institute Genome Sequencing Center for Infectious Disease"/>
            <person name="Wu L."/>
            <person name="Ma J."/>
        </authorList>
    </citation>
    <scope>NUCLEOTIDE SEQUENCE [LARGE SCALE GENOMIC DNA]</scope>
    <source>
        <strain evidence="4">CGMCC 1.6960</strain>
    </source>
</reference>
<sequence length="168" mass="16955">MSGARDPRDEREEQAVPEGASIDAATTDAAEPSEVGAADAASPSSDAAADAAVANADDAPAERPADAWIVAFLFALAFVYDTVEAVTNLQQLPLLYIGADIAGAIPWWLLIAGVALPGLLFGAAVVLGRGRRIVAKAGILLVALAVSAQASLLAEQLARQIAIAALGG</sequence>
<proteinExistence type="predicted"/>
<dbReference type="RefSeq" id="WP_188716499.1">
    <property type="nucleotide sequence ID" value="NZ_BAABBD010000006.1"/>
</dbReference>